<accession>A0ABV1QW07</accession>
<organism evidence="1 2">
    <name type="scientific">Methylobacterium brachiatum</name>
    <dbReference type="NCBI Taxonomy" id="269660"/>
    <lineage>
        <taxon>Bacteria</taxon>
        <taxon>Pseudomonadati</taxon>
        <taxon>Pseudomonadota</taxon>
        <taxon>Alphaproteobacteria</taxon>
        <taxon>Hyphomicrobiales</taxon>
        <taxon>Methylobacteriaceae</taxon>
        <taxon>Methylobacterium</taxon>
    </lineage>
</organism>
<reference evidence="1" key="1">
    <citation type="submission" date="2024-06" db="EMBL/GenBank/DDBJ databases">
        <authorList>
            <person name="Campbell A.G."/>
        </authorList>
    </citation>
    <scope>NUCLEOTIDE SEQUENCE</scope>
    <source>
        <strain evidence="1">EM17</strain>
    </source>
</reference>
<keyword evidence="2" id="KW-1185">Reference proteome</keyword>
<dbReference type="Proteomes" id="UP001432995">
    <property type="component" value="Unassembled WGS sequence"/>
</dbReference>
<gene>
    <name evidence="1" type="ORF">ABS770_00445</name>
</gene>
<evidence type="ECO:0000313" key="2">
    <source>
        <dbReference type="Proteomes" id="UP001432995"/>
    </source>
</evidence>
<name>A0ABV1QW07_9HYPH</name>
<comment type="caution">
    <text evidence="1">The sequence shown here is derived from an EMBL/GenBank/DDBJ whole genome shotgun (WGS) entry which is preliminary data.</text>
</comment>
<sequence length="113" mass="12021">MVAPDFDPSRAGPVGACSHARLLWGLEGSMSDAVRFGSADAAPRFDEEERFLGRIAGMLNLPVAVFRRGHAASSPDKGPTASECATMLAAFTRIRDPDARRDCLAMVEGRADA</sequence>
<evidence type="ECO:0000313" key="1">
    <source>
        <dbReference type="EMBL" id="MER2286711.1"/>
    </source>
</evidence>
<proteinExistence type="predicted"/>
<dbReference type="EMBL" id="JBELQD010000001">
    <property type="protein sequence ID" value="MER2286711.1"/>
    <property type="molecule type" value="Genomic_DNA"/>
</dbReference>
<dbReference type="RefSeq" id="WP_350376908.1">
    <property type="nucleotide sequence ID" value="NZ_JBELQD010000001.1"/>
</dbReference>
<protein>
    <submittedName>
        <fullName evidence="1">Uncharacterized protein</fullName>
    </submittedName>
</protein>